<dbReference type="RefSeq" id="WP_157517553.1">
    <property type="nucleotide sequence ID" value="NZ_LRMV01000074.1"/>
</dbReference>
<sequence length="58" mass="6240">MDESRQPAKIQETLTDITQGRPSQDLVFDPRTGQLSVTSNPSPDDVVATNTAADGYFG</sequence>
<organism evidence="2 3">
    <name type="scientific">Micromonospora rifamycinica</name>
    <dbReference type="NCBI Taxonomy" id="291594"/>
    <lineage>
        <taxon>Bacteria</taxon>
        <taxon>Bacillati</taxon>
        <taxon>Actinomycetota</taxon>
        <taxon>Actinomycetes</taxon>
        <taxon>Micromonosporales</taxon>
        <taxon>Micromonosporaceae</taxon>
        <taxon>Micromonospora</taxon>
    </lineage>
</organism>
<keyword evidence="3" id="KW-1185">Reference proteome</keyword>
<feature type="compositionally biased region" description="Polar residues" evidence="1">
    <location>
        <begin position="12"/>
        <end position="22"/>
    </location>
</feature>
<dbReference type="Proteomes" id="UP000198226">
    <property type="component" value="Chromosome I"/>
</dbReference>
<protein>
    <submittedName>
        <fullName evidence="2">Uncharacterized protein</fullName>
    </submittedName>
</protein>
<dbReference type="OrthoDB" id="9554441at2"/>
<evidence type="ECO:0000256" key="1">
    <source>
        <dbReference type="SAM" id="MobiDB-lite"/>
    </source>
</evidence>
<feature type="region of interest" description="Disordered" evidence="1">
    <location>
        <begin position="1"/>
        <end position="58"/>
    </location>
</feature>
<proteinExistence type="predicted"/>
<reference evidence="3" key="1">
    <citation type="submission" date="2016-06" db="EMBL/GenBank/DDBJ databases">
        <authorList>
            <person name="Varghese N."/>
            <person name="Submissions Spin"/>
        </authorList>
    </citation>
    <scope>NUCLEOTIDE SEQUENCE [LARGE SCALE GENOMIC DNA]</scope>
    <source>
        <strain evidence="3">DSM 44983</strain>
    </source>
</reference>
<evidence type="ECO:0000313" key="3">
    <source>
        <dbReference type="Proteomes" id="UP000198226"/>
    </source>
</evidence>
<dbReference type="EMBL" id="LT607752">
    <property type="protein sequence ID" value="SCG74675.1"/>
    <property type="molecule type" value="Genomic_DNA"/>
</dbReference>
<evidence type="ECO:0000313" key="2">
    <source>
        <dbReference type="EMBL" id="SCG74675.1"/>
    </source>
</evidence>
<gene>
    <name evidence="2" type="ORF">GA0070623_3912</name>
</gene>
<feature type="compositionally biased region" description="Polar residues" evidence="1">
    <location>
        <begin position="33"/>
        <end position="52"/>
    </location>
</feature>
<name>A0A1C5JVS7_9ACTN</name>
<accession>A0A1C5JVS7</accession>
<dbReference type="AlphaFoldDB" id="A0A1C5JVS7"/>